<name>A0A1F7YK87_9BACT</name>
<feature type="transmembrane region" description="Helical" evidence="8">
    <location>
        <begin position="160"/>
        <end position="178"/>
    </location>
</feature>
<feature type="transmembrane region" description="Helical" evidence="8">
    <location>
        <begin position="370"/>
        <end position="387"/>
    </location>
</feature>
<keyword evidence="6 8" id="KW-1133">Transmembrane helix</keyword>
<organism evidence="10 11">
    <name type="scientific">Candidatus Woesebacteria bacterium RIFCSPHIGHO2_01_FULL_39_28</name>
    <dbReference type="NCBI Taxonomy" id="1802496"/>
    <lineage>
        <taxon>Bacteria</taxon>
        <taxon>Candidatus Woeseibacteriota</taxon>
    </lineage>
</organism>
<evidence type="ECO:0000256" key="5">
    <source>
        <dbReference type="ARBA" id="ARBA00022692"/>
    </source>
</evidence>
<protein>
    <recommendedName>
        <fullName evidence="9">Glycosyltransferase RgtA/B/C/D-like domain-containing protein</fullName>
    </recommendedName>
</protein>
<evidence type="ECO:0000256" key="4">
    <source>
        <dbReference type="ARBA" id="ARBA00022679"/>
    </source>
</evidence>
<evidence type="ECO:0000256" key="6">
    <source>
        <dbReference type="ARBA" id="ARBA00022989"/>
    </source>
</evidence>
<sequence>MKNFLRSKKSKLVIILIIAAIFRLYGINWDQNQHLHPDERFLTMVTQSFTAPKNLWSYLDPKKSSFNPYNTGFNFFVYGSLPLTINKITSSIIKIDNFDYNNTTLVGRILSTIFDLGTVFLVFVITKKIFDHKTGIIAAFLYSVSVLPIQLSHFFAVDTFLNFFIVLSFYFLILLISTKSIFNSIFIGFTLGLALACKISSVLFIPVIGMGLLFYLLKYKNFQKFLLAGILIVISFYVSSRIADPGIFKNNNFLNPTPNPLFIANLKQLKSFDNPDEFFPPGIQWIKTKAIIFPLKNMILWGFGTPLGILVIPGVIYSAFILVKYFKPSNRLTARLPAGQVQQYGGLLILFWTLFLFIYQGVQFAKSMRYFLPIYPFLAIMTANFLLKCFETLKQRFGKNIVSLIYCFVVILILVWPFSFISIYSKAHSRVTASNWIYKNFPPGSIISCEYWDDCLPLPLGQKNYTYYHTETLTLFDPDTPQKWQKINNQLAELDYLIMSSNRLWGSIPKVPGKYPITTKFYNDLFAGKLRFTKVAEFTSYPTIPILNIRIPDDIADESFTVYDHPKVLIFQRSQK</sequence>
<feature type="transmembrane region" description="Helical" evidence="8">
    <location>
        <begin position="299"/>
        <end position="321"/>
    </location>
</feature>
<feature type="transmembrane region" description="Helical" evidence="8">
    <location>
        <begin position="403"/>
        <end position="424"/>
    </location>
</feature>
<feature type="transmembrane region" description="Helical" evidence="8">
    <location>
        <begin position="12"/>
        <end position="29"/>
    </location>
</feature>
<evidence type="ECO:0000313" key="11">
    <source>
        <dbReference type="Proteomes" id="UP000178851"/>
    </source>
</evidence>
<dbReference type="Proteomes" id="UP000178851">
    <property type="component" value="Unassembled WGS sequence"/>
</dbReference>
<dbReference type="PANTHER" id="PTHR33908">
    <property type="entry name" value="MANNOSYLTRANSFERASE YKCB-RELATED"/>
    <property type="match status" value="1"/>
</dbReference>
<gene>
    <name evidence="10" type="ORF">A2627_04580</name>
</gene>
<dbReference type="PANTHER" id="PTHR33908:SF11">
    <property type="entry name" value="MEMBRANE PROTEIN"/>
    <property type="match status" value="1"/>
</dbReference>
<dbReference type="GO" id="GO:0005886">
    <property type="term" value="C:plasma membrane"/>
    <property type="evidence" value="ECO:0007669"/>
    <property type="project" value="UniProtKB-SubCell"/>
</dbReference>
<keyword evidence="3" id="KW-0328">Glycosyltransferase</keyword>
<keyword evidence="2" id="KW-1003">Cell membrane</keyword>
<feature type="domain" description="Glycosyltransferase RgtA/B/C/D-like" evidence="9">
    <location>
        <begin position="102"/>
        <end position="234"/>
    </location>
</feature>
<dbReference type="GO" id="GO:0016763">
    <property type="term" value="F:pentosyltransferase activity"/>
    <property type="evidence" value="ECO:0007669"/>
    <property type="project" value="TreeGrafter"/>
</dbReference>
<feature type="transmembrane region" description="Helical" evidence="8">
    <location>
        <begin position="136"/>
        <end position="154"/>
    </location>
</feature>
<comment type="caution">
    <text evidence="10">The sequence shown here is derived from an EMBL/GenBank/DDBJ whole genome shotgun (WGS) entry which is preliminary data.</text>
</comment>
<evidence type="ECO:0000256" key="2">
    <source>
        <dbReference type="ARBA" id="ARBA00022475"/>
    </source>
</evidence>
<keyword evidence="4" id="KW-0808">Transferase</keyword>
<evidence type="ECO:0000256" key="3">
    <source>
        <dbReference type="ARBA" id="ARBA00022676"/>
    </source>
</evidence>
<keyword evidence="7 8" id="KW-0472">Membrane</keyword>
<accession>A0A1F7YK87</accession>
<feature type="transmembrane region" description="Helical" evidence="8">
    <location>
        <begin position="341"/>
        <end position="358"/>
    </location>
</feature>
<evidence type="ECO:0000256" key="1">
    <source>
        <dbReference type="ARBA" id="ARBA00004651"/>
    </source>
</evidence>
<feature type="transmembrane region" description="Helical" evidence="8">
    <location>
        <begin position="105"/>
        <end position="124"/>
    </location>
</feature>
<evidence type="ECO:0000256" key="8">
    <source>
        <dbReference type="SAM" id="Phobius"/>
    </source>
</evidence>
<evidence type="ECO:0000256" key="7">
    <source>
        <dbReference type="ARBA" id="ARBA00023136"/>
    </source>
</evidence>
<feature type="transmembrane region" description="Helical" evidence="8">
    <location>
        <begin position="185"/>
        <end position="216"/>
    </location>
</feature>
<proteinExistence type="predicted"/>
<dbReference type="GO" id="GO:0009103">
    <property type="term" value="P:lipopolysaccharide biosynthetic process"/>
    <property type="evidence" value="ECO:0007669"/>
    <property type="project" value="UniProtKB-ARBA"/>
</dbReference>
<comment type="subcellular location">
    <subcellularLocation>
        <location evidence="1">Cell membrane</location>
        <topology evidence="1">Multi-pass membrane protein</topology>
    </subcellularLocation>
</comment>
<dbReference type="Pfam" id="PF13231">
    <property type="entry name" value="PMT_2"/>
    <property type="match status" value="1"/>
</dbReference>
<keyword evidence="5 8" id="KW-0812">Transmembrane</keyword>
<dbReference type="InterPro" id="IPR038731">
    <property type="entry name" value="RgtA/B/C-like"/>
</dbReference>
<evidence type="ECO:0000259" key="9">
    <source>
        <dbReference type="Pfam" id="PF13231"/>
    </source>
</evidence>
<reference evidence="10 11" key="1">
    <citation type="journal article" date="2016" name="Nat. Commun.">
        <title>Thousands of microbial genomes shed light on interconnected biogeochemical processes in an aquifer system.</title>
        <authorList>
            <person name="Anantharaman K."/>
            <person name="Brown C.T."/>
            <person name="Hug L.A."/>
            <person name="Sharon I."/>
            <person name="Castelle C.J."/>
            <person name="Probst A.J."/>
            <person name="Thomas B.C."/>
            <person name="Singh A."/>
            <person name="Wilkins M.J."/>
            <person name="Karaoz U."/>
            <person name="Brodie E.L."/>
            <person name="Williams K.H."/>
            <person name="Hubbard S.S."/>
            <person name="Banfield J.F."/>
        </authorList>
    </citation>
    <scope>NUCLEOTIDE SEQUENCE [LARGE SCALE GENOMIC DNA]</scope>
</reference>
<dbReference type="EMBL" id="MGGI01000003">
    <property type="protein sequence ID" value="OGM27687.1"/>
    <property type="molecule type" value="Genomic_DNA"/>
</dbReference>
<dbReference type="InterPro" id="IPR050297">
    <property type="entry name" value="LipidA_mod_glycosyltrf_83"/>
</dbReference>
<dbReference type="AlphaFoldDB" id="A0A1F7YK87"/>
<feature type="transmembrane region" description="Helical" evidence="8">
    <location>
        <begin position="222"/>
        <end position="239"/>
    </location>
</feature>
<evidence type="ECO:0000313" key="10">
    <source>
        <dbReference type="EMBL" id="OGM27687.1"/>
    </source>
</evidence>